<name>N1Q0B2_DOTSN</name>
<feature type="region of interest" description="Disordered" evidence="1">
    <location>
        <begin position="349"/>
        <end position="387"/>
    </location>
</feature>
<evidence type="ECO:0000313" key="3">
    <source>
        <dbReference type="Proteomes" id="UP000016933"/>
    </source>
</evidence>
<protein>
    <submittedName>
        <fullName evidence="2">Uncharacterized protein</fullName>
    </submittedName>
</protein>
<feature type="compositionally biased region" description="Low complexity" evidence="1">
    <location>
        <begin position="131"/>
        <end position="140"/>
    </location>
</feature>
<feature type="compositionally biased region" description="Basic and acidic residues" evidence="1">
    <location>
        <begin position="199"/>
        <end position="210"/>
    </location>
</feature>
<dbReference type="Proteomes" id="UP000016933">
    <property type="component" value="Unassembled WGS sequence"/>
</dbReference>
<reference evidence="3" key="1">
    <citation type="journal article" date="2012" name="PLoS Genet.">
        <title>The genomes of the fungal plant pathogens Cladosporium fulvum and Dothistroma septosporum reveal adaptation to different hosts and lifestyles but also signatures of common ancestry.</title>
        <authorList>
            <person name="de Wit P.J.G.M."/>
            <person name="van der Burgt A."/>
            <person name="Oekmen B."/>
            <person name="Stergiopoulos I."/>
            <person name="Abd-Elsalam K.A."/>
            <person name="Aerts A.L."/>
            <person name="Bahkali A.H."/>
            <person name="Beenen H.G."/>
            <person name="Chettri P."/>
            <person name="Cox M.P."/>
            <person name="Datema E."/>
            <person name="de Vries R.P."/>
            <person name="Dhillon B."/>
            <person name="Ganley A.R."/>
            <person name="Griffiths S.A."/>
            <person name="Guo Y."/>
            <person name="Hamelin R.C."/>
            <person name="Henrissat B."/>
            <person name="Kabir M.S."/>
            <person name="Jashni M.K."/>
            <person name="Kema G."/>
            <person name="Klaubauf S."/>
            <person name="Lapidus A."/>
            <person name="Levasseur A."/>
            <person name="Lindquist E."/>
            <person name="Mehrabi R."/>
            <person name="Ohm R.A."/>
            <person name="Owen T.J."/>
            <person name="Salamov A."/>
            <person name="Schwelm A."/>
            <person name="Schijlen E."/>
            <person name="Sun H."/>
            <person name="van den Burg H.A."/>
            <person name="van Ham R.C.H.J."/>
            <person name="Zhang S."/>
            <person name="Goodwin S.B."/>
            <person name="Grigoriev I.V."/>
            <person name="Collemare J."/>
            <person name="Bradshaw R.E."/>
        </authorList>
    </citation>
    <scope>NUCLEOTIDE SEQUENCE [LARGE SCALE GENOMIC DNA]</scope>
    <source>
        <strain evidence="3">NZE10 / CBS 128990</strain>
    </source>
</reference>
<keyword evidence="3" id="KW-1185">Reference proteome</keyword>
<dbReference type="eggNOG" id="ENOG502SHAB">
    <property type="taxonomic scope" value="Eukaryota"/>
</dbReference>
<dbReference type="HOGENOM" id="CLU_011743_1_0_1"/>
<reference evidence="2 3" key="2">
    <citation type="journal article" date="2012" name="PLoS Pathog.">
        <title>Diverse lifestyles and strategies of plant pathogenesis encoded in the genomes of eighteen Dothideomycetes fungi.</title>
        <authorList>
            <person name="Ohm R.A."/>
            <person name="Feau N."/>
            <person name="Henrissat B."/>
            <person name="Schoch C.L."/>
            <person name="Horwitz B.A."/>
            <person name="Barry K.W."/>
            <person name="Condon B.J."/>
            <person name="Copeland A.C."/>
            <person name="Dhillon B."/>
            <person name="Glaser F."/>
            <person name="Hesse C.N."/>
            <person name="Kosti I."/>
            <person name="LaButti K."/>
            <person name="Lindquist E.A."/>
            <person name="Lucas S."/>
            <person name="Salamov A.A."/>
            <person name="Bradshaw R.E."/>
            <person name="Ciuffetti L."/>
            <person name="Hamelin R.C."/>
            <person name="Kema G.H.J."/>
            <person name="Lawrence C."/>
            <person name="Scott J.A."/>
            <person name="Spatafora J.W."/>
            <person name="Turgeon B.G."/>
            <person name="de Wit P.J.G.M."/>
            <person name="Zhong S."/>
            <person name="Goodwin S.B."/>
            <person name="Grigoriev I.V."/>
        </authorList>
    </citation>
    <scope>NUCLEOTIDE SEQUENCE [LARGE SCALE GENOMIC DNA]</scope>
    <source>
        <strain evidence="3">NZE10 / CBS 128990</strain>
    </source>
</reference>
<dbReference type="OrthoDB" id="4716584at2759"/>
<gene>
    <name evidence="2" type="ORF">DOTSEDRAFT_118373</name>
</gene>
<feature type="compositionally biased region" description="Low complexity" evidence="1">
    <location>
        <begin position="1"/>
        <end position="12"/>
    </location>
</feature>
<dbReference type="EMBL" id="KB446535">
    <property type="protein sequence ID" value="EME48698.1"/>
    <property type="molecule type" value="Genomic_DNA"/>
</dbReference>
<feature type="compositionally biased region" description="Low complexity" evidence="1">
    <location>
        <begin position="225"/>
        <end position="237"/>
    </location>
</feature>
<dbReference type="AlphaFoldDB" id="N1Q0B2"/>
<organism evidence="2 3">
    <name type="scientific">Dothistroma septosporum (strain NZE10 / CBS 128990)</name>
    <name type="common">Red band needle blight fungus</name>
    <name type="synonym">Mycosphaerella pini</name>
    <dbReference type="NCBI Taxonomy" id="675120"/>
    <lineage>
        <taxon>Eukaryota</taxon>
        <taxon>Fungi</taxon>
        <taxon>Dikarya</taxon>
        <taxon>Ascomycota</taxon>
        <taxon>Pezizomycotina</taxon>
        <taxon>Dothideomycetes</taxon>
        <taxon>Dothideomycetidae</taxon>
        <taxon>Mycosphaerellales</taxon>
        <taxon>Mycosphaerellaceae</taxon>
        <taxon>Dothistroma</taxon>
    </lineage>
</organism>
<feature type="region of interest" description="Disordered" evidence="1">
    <location>
        <begin position="1"/>
        <end position="172"/>
    </location>
</feature>
<evidence type="ECO:0000256" key="1">
    <source>
        <dbReference type="SAM" id="MobiDB-lite"/>
    </source>
</evidence>
<proteinExistence type="predicted"/>
<feature type="compositionally biased region" description="Basic and acidic residues" evidence="1">
    <location>
        <begin position="349"/>
        <end position="370"/>
    </location>
</feature>
<dbReference type="OMA" id="MCYLSEQ"/>
<feature type="compositionally biased region" description="Polar residues" evidence="1">
    <location>
        <begin position="67"/>
        <end position="78"/>
    </location>
</feature>
<dbReference type="STRING" id="675120.N1Q0B2"/>
<feature type="region of interest" description="Disordered" evidence="1">
    <location>
        <begin position="194"/>
        <end position="244"/>
    </location>
</feature>
<evidence type="ECO:0000313" key="2">
    <source>
        <dbReference type="EMBL" id="EME48698.1"/>
    </source>
</evidence>
<sequence length="689" mass="76772">MHSPSPSSTPDDAASKAEQPKPRRFVPEPIETTTKSSKTARKHSPEQQEMGQVPKIRRFAPEPLEATASSSKSRSAPQETKPATRRFAPQPIETSSKSSKDRTQAASGVHIRFTPDLVETTYGGNRKSSRRSSAQSDSASNVAPEEATPRKFKPEVISTARRARRAGDLNDANYQDYRTEEGFIIHAHGSAPARPALLKPERQHSFRCPDLDTIESSESERESGRSSLSSSPGQGSPITASDSSFNEFYKHATRIRESVDENFSQYLLDLEAKRSRQRLQEQALAAFPNSDFHEPVQHYVNDDQDSLDMEIEDRPVTWEGFDEEEYDSRPIRRESTKVNWDQLELQRHAEEREQERRANNATAAKKEPPKENSPWWSPAAGASMHQPDNEMRSMRDRARPPMLGRDLVFPRCPSPEPARFDVTQGCEKLRQQMCYLSEQSQNTPAVNEGGLWCSPAAKKPAQKISPATSTTTAKPAIGRGLWGGFCIGEKNETPGLAPPAGPTGLMTPAPCGETSNPFEQSFSGRGDAGAARTVLAALATPPTPPDSIHGTATDLGHLDSVLATEREFEQTFEREFPDSFISQVFNYLSLGYPTLARPFDDELSKISRIPVLELRQDDMKARQSPRGYIRLGPDFESVGGESLTTENCIRWQALKLYVREWARQEKNMVREASPVGNWATTNRRGSWAF</sequence>
<accession>N1Q0B2</accession>